<sequence>MAGPATSRSTAFAALMAVALGGPVPGWAQDLRGHGGPVRALAVDGDRVISGSFDTRAIVWDGVIARQITRAHAGAVTAVLPLADGRFASGGQDGHVAIWGSGVEPIRFEPLHGMPVADLAAWAGGIASASWNGEIALWDGEQAPRYLDGHQGQITGLVAYRDGLASVGSDLRLRLWTADGGPADVIALSAPPSDLAQFADAIFVAGADGVLRRVVPGQPVRMLELTTRPLLAVAAGGGRVAVSDTTGTVWLIDPQTLDITVEITTRQGAIWAVALNDDGVWTGGSDGWIRRWSVTGAPLGEGAGTPQPTLTNPRGAEVFRACAVCHALTPDDEQRAGPTLHNVFGRRIGTAPGFDYSDALMSLDIIWTPQTVSELFEFGPDAYTPGSRMPEQRIPSASDRAALIEFLESATR</sequence>
<dbReference type="Pfam" id="PF00400">
    <property type="entry name" value="WD40"/>
    <property type="match status" value="2"/>
</dbReference>
<dbReference type="GO" id="GO:0046872">
    <property type="term" value="F:metal ion binding"/>
    <property type="evidence" value="ECO:0007669"/>
    <property type="project" value="UniProtKB-KW"/>
</dbReference>
<dbReference type="Pfam" id="PF00034">
    <property type="entry name" value="Cytochrom_C"/>
    <property type="match status" value="1"/>
</dbReference>
<keyword evidence="2 8" id="KW-0853">WD repeat</keyword>
<dbReference type="Gene3D" id="1.10.760.10">
    <property type="entry name" value="Cytochrome c-like domain"/>
    <property type="match status" value="1"/>
</dbReference>
<dbReference type="InterPro" id="IPR015943">
    <property type="entry name" value="WD40/YVTN_repeat-like_dom_sf"/>
</dbReference>
<gene>
    <name evidence="11" type="ORF">D9R08_14810</name>
</gene>
<evidence type="ECO:0000256" key="7">
    <source>
        <dbReference type="ARBA" id="ARBA00023004"/>
    </source>
</evidence>
<keyword evidence="4 9" id="KW-0479">Metal-binding</keyword>
<evidence type="ECO:0000313" key="12">
    <source>
        <dbReference type="Proteomes" id="UP000281343"/>
    </source>
</evidence>
<evidence type="ECO:0000259" key="10">
    <source>
        <dbReference type="PROSITE" id="PS51007"/>
    </source>
</evidence>
<name>A0A3L9Y613_9RHOB</name>
<dbReference type="PANTHER" id="PTHR22847:SF637">
    <property type="entry name" value="WD REPEAT DOMAIN 5B"/>
    <property type="match status" value="1"/>
</dbReference>
<dbReference type="PRINTS" id="PR00604">
    <property type="entry name" value="CYTCHRMECIAB"/>
</dbReference>
<dbReference type="PROSITE" id="PS50082">
    <property type="entry name" value="WD_REPEATS_2"/>
    <property type="match status" value="1"/>
</dbReference>
<keyword evidence="5" id="KW-0677">Repeat</keyword>
<comment type="caution">
    <text evidence="11">The sequence shown here is derived from an EMBL/GenBank/DDBJ whole genome shotgun (WGS) entry which is preliminary data.</text>
</comment>
<keyword evidence="12" id="KW-1185">Reference proteome</keyword>
<keyword evidence="3 9" id="KW-0349">Heme</keyword>
<dbReference type="PROSITE" id="PS51007">
    <property type="entry name" value="CYTC"/>
    <property type="match status" value="1"/>
</dbReference>
<dbReference type="InterPro" id="IPR036909">
    <property type="entry name" value="Cyt_c-like_dom_sf"/>
</dbReference>
<evidence type="ECO:0000256" key="2">
    <source>
        <dbReference type="ARBA" id="ARBA00022574"/>
    </source>
</evidence>
<evidence type="ECO:0000313" key="11">
    <source>
        <dbReference type="EMBL" id="RMA41566.1"/>
    </source>
</evidence>
<evidence type="ECO:0000256" key="3">
    <source>
        <dbReference type="ARBA" id="ARBA00022617"/>
    </source>
</evidence>
<dbReference type="EMBL" id="RCNT01000007">
    <property type="protein sequence ID" value="RMA41566.1"/>
    <property type="molecule type" value="Genomic_DNA"/>
</dbReference>
<proteinExistence type="predicted"/>
<evidence type="ECO:0000256" key="4">
    <source>
        <dbReference type="ARBA" id="ARBA00022723"/>
    </source>
</evidence>
<dbReference type="InterPro" id="IPR009056">
    <property type="entry name" value="Cyt_c-like_dom"/>
</dbReference>
<keyword evidence="1" id="KW-0813">Transport</keyword>
<dbReference type="Proteomes" id="UP000281343">
    <property type="component" value="Unassembled WGS sequence"/>
</dbReference>
<dbReference type="InterPro" id="IPR002327">
    <property type="entry name" value="Cyt_c_1A/1B"/>
</dbReference>
<dbReference type="Gene3D" id="2.130.10.10">
    <property type="entry name" value="YVTN repeat-like/Quinoprotein amine dehydrogenase"/>
    <property type="match status" value="2"/>
</dbReference>
<reference evidence="11 12" key="1">
    <citation type="submission" date="2018-10" db="EMBL/GenBank/DDBJ databases">
        <authorList>
            <person name="Jung H.S."/>
            <person name="Jeon C.O."/>
        </authorList>
    </citation>
    <scope>NUCLEOTIDE SEQUENCE [LARGE SCALE GENOMIC DNA]</scope>
    <source>
        <strain evidence="11 12">MA-7-27</strain>
    </source>
</reference>
<dbReference type="SMART" id="SM00320">
    <property type="entry name" value="WD40"/>
    <property type="match status" value="6"/>
</dbReference>
<dbReference type="AlphaFoldDB" id="A0A3L9Y613"/>
<evidence type="ECO:0000256" key="8">
    <source>
        <dbReference type="PROSITE-ProRule" id="PRU00221"/>
    </source>
</evidence>
<dbReference type="SUPFAM" id="SSF46626">
    <property type="entry name" value="Cytochrome c"/>
    <property type="match status" value="1"/>
</dbReference>
<evidence type="ECO:0000256" key="6">
    <source>
        <dbReference type="ARBA" id="ARBA00022982"/>
    </source>
</evidence>
<feature type="repeat" description="WD" evidence="8">
    <location>
        <begin position="31"/>
        <end position="61"/>
    </location>
</feature>
<accession>A0A3L9Y613</accession>
<evidence type="ECO:0000256" key="1">
    <source>
        <dbReference type="ARBA" id="ARBA00022448"/>
    </source>
</evidence>
<keyword evidence="7 9" id="KW-0408">Iron</keyword>
<dbReference type="GO" id="GO:0009055">
    <property type="term" value="F:electron transfer activity"/>
    <property type="evidence" value="ECO:0007669"/>
    <property type="project" value="InterPro"/>
</dbReference>
<dbReference type="InterPro" id="IPR001680">
    <property type="entry name" value="WD40_rpt"/>
</dbReference>
<keyword evidence="6" id="KW-0249">Electron transport</keyword>
<dbReference type="GO" id="GO:0020037">
    <property type="term" value="F:heme binding"/>
    <property type="evidence" value="ECO:0007669"/>
    <property type="project" value="InterPro"/>
</dbReference>
<feature type="domain" description="Cytochrome c" evidence="10">
    <location>
        <begin position="310"/>
        <end position="411"/>
    </location>
</feature>
<dbReference type="PANTHER" id="PTHR22847">
    <property type="entry name" value="WD40 REPEAT PROTEIN"/>
    <property type="match status" value="1"/>
</dbReference>
<evidence type="ECO:0000256" key="9">
    <source>
        <dbReference type="PROSITE-ProRule" id="PRU00433"/>
    </source>
</evidence>
<dbReference type="InterPro" id="IPR036322">
    <property type="entry name" value="WD40_repeat_dom_sf"/>
</dbReference>
<protein>
    <recommendedName>
        <fullName evidence="10">Cytochrome c domain-containing protein</fullName>
    </recommendedName>
</protein>
<evidence type="ECO:0000256" key="5">
    <source>
        <dbReference type="ARBA" id="ARBA00022737"/>
    </source>
</evidence>
<dbReference type="SUPFAM" id="SSF50978">
    <property type="entry name" value="WD40 repeat-like"/>
    <property type="match status" value="1"/>
</dbReference>
<organism evidence="11 12">
    <name type="scientific">Rhodophyticola porphyridii</name>
    <dbReference type="NCBI Taxonomy" id="1852017"/>
    <lineage>
        <taxon>Bacteria</taxon>
        <taxon>Pseudomonadati</taxon>
        <taxon>Pseudomonadota</taxon>
        <taxon>Alphaproteobacteria</taxon>
        <taxon>Rhodobacterales</taxon>
        <taxon>Roseobacteraceae</taxon>
        <taxon>Rhodophyticola</taxon>
    </lineage>
</organism>